<dbReference type="InterPro" id="IPR034154">
    <property type="entry name" value="TOPRIM_DnaG/twinkle"/>
</dbReference>
<comment type="caution">
    <text evidence="1">The sequence shown here is derived from an EMBL/GenBank/DDBJ whole genome shotgun (WGS) entry which is preliminary data.</text>
</comment>
<dbReference type="EMBL" id="BARU01024557">
    <property type="protein sequence ID" value="GAH50644.1"/>
    <property type="molecule type" value="Genomic_DNA"/>
</dbReference>
<protein>
    <recommendedName>
        <fullName evidence="2">Toprim domain-containing protein</fullName>
    </recommendedName>
</protein>
<reference evidence="1" key="1">
    <citation type="journal article" date="2014" name="Front. Microbiol.">
        <title>High frequency of phylogenetically diverse reductive dehalogenase-homologous genes in deep subseafloor sedimentary metagenomes.</title>
        <authorList>
            <person name="Kawai M."/>
            <person name="Futagami T."/>
            <person name="Toyoda A."/>
            <person name="Takaki Y."/>
            <person name="Nishi S."/>
            <person name="Hori S."/>
            <person name="Arai W."/>
            <person name="Tsubouchi T."/>
            <person name="Morono Y."/>
            <person name="Uchiyama I."/>
            <person name="Ito T."/>
            <person name="Fujiyama A."/>
            <person name="Inagaki F."/>
            <person name="Takami H."/>
        </authorList>
    </citation>
    <scope>NUCLEOTIDE SEQUENCE</scope>
    <source>
        <strain evidence="1">Expedition CK06-06</strain>
    </source>
</reference>
<name>X1H9W9_9ZZZZ</name>
<accession>X1H9W9</accession>
<evidence type="ECO:0000313" key="1">
    <source>
        <dbReference type="EMBL" id="GAH50644.1"/>
    </source>
</evidence>
<feature type="non-terminal residue" evidence="1">
    <location>
        <position position="1"/>
    </location>
</feature>
<proteinExistence type="predicted"/>
<sequence length="275" mass="30873">ELTEAGSVLMPSEHPVLIVEGVTDVAAAIDIGLVAIGRPSSSGCLDKLTNLIAGRNVLVLGENDAGAGVEGMEKAFEILRPYAKHIAKILPPDGIKDLRQWVSQGITQDVFIKLIRTKGSSIHEDNILVSVAPLDLAKQWLEANYYQDDIYTLRMFHGSWYAYNGECYKEIDAATLRQQLYRFFGKKQYKKIHAKGFDILNYDPTKQKLDQIVDALLAFCPITANEIPCWLDDNHTIDDPKRILLFPNGYLNINNENLALRESTPHFFSLACYPY</sequence>
<organism evidence="1">
    <name type="scientific">marine sediment metagenome</name>
    <dbReference type="NCBI Taxonomy" id="412755"/>
    <lineage>
        <taxon>unclassified sequences</taxon>
        <taxon>metagenomes</taxon>
        <taxon>ecological metagenomes</taxon>
    </lineage>
</organism>
<evidence type="ECO:0008006" key="2">
    <source>
        <dbReference type="Google" id="ProtNLM"/>
    </source>
</evidence>
<gene>
    <name evidence="1" type="ORF">S03H2_39683</name>
</gene>
<feature type="non-terminal residue" evidence="1">
    <location>
        <position position="275"/>
    </location>
</feature>
<dbReference type="AlphaFoldDB" id="X1H9W9"/>
<dbReference type="CDD" id="cd01029">
    <property type="entry name" value="TOPRIM_primases"/>
    <property type="match status" value="1"/>
</dbReference>